<dbReference type="InterPro" id="IPR036938">
    <property type="entry name" value="PAP2/HPO_sf"/>
</dbReference>
<organism evidence="2 3">
    <name type="scientific">Cohnella zeiphila</name>
    <dbReference type="NCBI Taxonomy" id="2761120"/>
    <lineage>
        <taxon>Bacteria</taxon>
        <taxon>Bacillati</taxon>
        <taxon>Bacillota</taxon>
        <taxon>Bacilli</taxon>
        <taxon>Bacillales</taxon>
        <taxon>Paenibacillaceae</taxon>
        <taxon>Cohnella</taxon>
    </lineage>
</organism>
<protein>
    <submittedName>
        <fullName evidence="2">Phosphatase PAP2 family protein</fullName>
    </submittedName>
</protein>
<feature type="transmembrane region" description="Helical" evidence="1">
    <location>
        <begin position="49"/>
        <end position="71"/>
    </location>
</feature>
<proteinExistence type="predicted"/>
<feature type="transmembrane region" description="Helical" evidence="1">
    <location>
        <begin position="78"/>
        <end position="97"/>
    </location>
</feature>
<name>A0A7X0SKN4_9BACL</name>
<evidence type="ECO:0000256" key="1">
    <source>
        <dbReference type="SAM" id="Phobius"/>
    </source>
</evidence>
<feature type="transmembrane region" description="Helical" evidence="1">
    <location>
        <begin position="180"/>
        <end position="200"/>
    </location>
</feature>
<comment type="caution">
    <text evidence="2">The sequence shown here is derived from an EMBL/GenBank/DDBJ whole genome shotgun (WGS) entry which is preliminary data.</text>
</comment>
<dbReference type="Proteomes" id="UP000564644">
    <property type="component" value="Unassembled WGS sequence"/>
</dbReference>
<evidence type="ECO:0000313" key="3">
    <source>
        <dbReference type="Proteomes" id="UP000564644"/>
    </source>
</evidence>
<keyword evidence="3" id="KW-1185">Reference proteome</keyword>
<sequence>MAIAVRYRKYMPLLFMLIFPMLGAIYGWVDKPGKVIYHLTTRLDDAIPFVKYFAIPYGVWIFYIYLCVLYFFKKDIRVYYRALMVYTLCALVCYGIYSGFQTTVPRPVLVGHDPFTRLVAFIYHRDRPFNCFPSIHVFSSYMVFRLLAASGFRNARNLALIGGTSTAIILSTLFIKQHAIMDGIAGILLVEIVLAGVMYAERLLSGGQQERQRGTFGA</sequence>
<gene>
    <name evidence="2" type="ORF">H7C18_12625</name>
</gene>
<dbReference type="SUPFAM" id="SSF48317">
    <property type="entry name" value="Acid phosphatase/Vanadium-dependent haloperoxidase"/>
    <property type="match status" value="1"/>
</dbReference>
<feature type="transmembrane region" description="Helical" evidence="1">
    <location>
        <begin position="155"/>
        <end position="174"/>
    </location>
</feature>
<dbReference type="RefSeq" id="WP_185129430.1">
    <property type="nucleotide sequence ID" value="NZ_JACJVO010000015.1"/>
</dbReference>
<accession>A0A7X0SKN4</accession>
<evidence type="ECO:0000313" key="2">
    <source>
        <dbReference type="EMBL" id="MBB6731758.1"/>
    </source>
</evidence>
<keyword evidence="1" id="KW-1133">Transmembrane helix</keyword>
<feature type="transmembrane region" description="Helical" evidence="1">
    <location>
        <begin position="12"/>
        <end position="29"/>
    </location>
</feature>
<reference evidence="2 3" key="1">
    <citation type="submission" date="2020-08" db="EMBL/GenBank/DDBJ databases">
        <title>Cohnella phylogeny.</title>
        <authorList>
            <person name="Dunlap C."/>
        </authorList>
    </citation>
    <scope>NUCLEOTIDE SEQUENCE [LARGE SCALE GENOMIC DNA]</scope>
    <source>
        <strain evidence="2 3">CBP 2801</strain>
    </source>
</reference>
<keyword evidence="1" id="KW-0812">Transmembrane</keyword>
<dbReference type="AlphaFoldDB" id="A0A7X0SKN4"/>
<feature type="transmembrane region" description="Helical" evidence="1">
    <location>
        <begin position="127"/>
        <end position="148"/>
    </location>
</feature>
<dbReference type="EMBL" id="JACJVO010000015">
    <property type="protein sequence ID" value="MBB6731758.1"/>
    <property type="molecule type" value="Genomic_DNA"/>
</dbReference>
<keyword evidence="1" id="KW-0472">Membrane</keyword>